<sequence length="390" mass="42348">MASLITGHADLIHDIAYDHYGRLLATCSSDQHIRVFSRKSSADPWTFLSATHAHERNILSLTFAPPQFGTLLASCSEDQSVRIFFSSDNGRAFDRVATLSDSPGAVHKIAFAKFGGHGLKLATIGTDSVVRLYHAADPSDLRQWHLAVESEVESGSKRKAQDMQASFSVAWCPAGVVTLPPSSAYNKPSSSSSSNNTFANSGVGDLPSRISALEISERSVEQFVVSAMTRVVVFRKRYYNSQTGSAGPYDFEECEELPGHEDLVRDVAWASNAAAGGRYELIATACKDGYVRIFKLTPRLSYAAGDTGEMFPTGEIEYDVVLAASFDDHHGEVWKVSWNVSGTVLSSSGDDGQARFWRANYRGEWIGIGSLSAEQGHVADNAGDEGDEER</sequence>
<dbReference type="InterPro" id="IPR001680">
    <property type="entry name" value="WD40_rpt"/>
</dbReference>
<keyword evidence="10" id="KW-0539">Nucleus</keyword>
<evidence type="ECO:0000256" key="10">
    <source>
        <dbReference type="ARBA" id="ARBA00023242"/>
    </source>
</evidence>
<dbReference type="Pfam" id="PF00400">
    <property type="entry name" value="WD40"/>
    <property type="match status" value="4"/>
</dbReference>
<accession>A0ABR1F9Q0</accession>
<dbReference type="InterPro" id="IPR036322">
    <property type="entry name" value="WD40_repeat_dom_sf"/>
</dbReference>
<evidence type="ECO:0000256" key="7">
    <source>
        <dbReference type="ARBA" id="ARBA00022927"/>
    </source>
</evidence>
<dbReference type="PROSITE" id="PS50082">
    <property type="entry name" value="WD_REPEATS_2"/>
    <property type="match status" value="2"/>
</dbReference>
<keyword evidence="8" id="KW-0811">Translocation</keyword>
<dbReference type="EMBL" id="JBBJBU010000002">
    <property type="protein sequence ID" value="KAK7206572.1"/>
    <property type="molecule type" value="Genomic_DNA"/>
</dbReference>
<evidence type="ECO:0000256" key="5">
    <source>
        <dbReference type="ARBA" id="ARBA00022737"/>
    </source>
</evidence>
<dbReference type="GeneID" id="90034892"/>
<comment type="caution">
    <text evidence="13">The sequence shown here is derived from an EMBL/GenBank/DDBJ whole genome shotgun (WGS) entry which is preliminary data.</text>
</comment>
<dbReference type="Proteomes" id="UP001498771">
    <property type="component" value="Unassembled WGS sequence"/>
</dbReference>
<dbReference type="Gene3D" id="2.130.10.10">
    <property type="entry name" value="YVTN repeat-like/Quinoprotein amine dehydrogenase"/>
    <property type="match status" value="1"/>
</dbReference>
<gene>
    <name evidence="13" type="ORF">BZA70DRAFT_107502</name>
</gene>
<evidence type="ECO:0000256" key="9">
    <source>
        <dbReference type="ARBA" id="ARBA00023132"/>
    </source>
</evidence>
<reference evidence="13 14" key="1">
    <citation type="submission" date="2024-03" db="EMBL/GenBank/DDBJ databases">
        <title>Genome-scale model development and genomic sequencing of the oleaginous clade Lipomyces.</title>
        <authorList>
            <consortium name="Lawrence Berkeley National Laboratory"/>
            <person name="Czajka J.J."/>
            <person name="Han Y."/>
            <person name="Kim J."/>
            <person name="Mondo S.J."/>
            <person name="Hofstad B.A."/>
            <person name="Robles A."/>
            <person name="Haridas S."/>
            <person name="Riley R."/>
            <person name="LaButti K."/>
            <person name="Pangilinan J."/>
            <person name="Andreopoulos W."/>
            <person name="Lipzen A."/>
            <person name="Yan J."/>
            <person name="Wang M."/>
            <person name="Ng V."/>
            <person name="Grigoriev I.V."/>
            <person name="Spatafora J.W."/>
            <person name="Magnuson J.K."/>
            <person name="Baker S.E."/>
            <person name="Pomraning K.R."/>
        </authorList>
    </citation>
    <scope>NUCLEOTIDE SEQUENCE [LARGE SCALE GENOMIC DNA]</scope>
    <source>
        <strain evidence="13 14">Phaff 52-87</strain>
    </source>
</reference>
<protein>
    <submittedName>
        <fullName evidence="13">WD40-repeat-containing domain protein</fullName>
    </submittedName>
</protein>
<dbReference type="PROSITE" id="PS50294">
    <property type="entry name" value="WD_REPEATS_REGION"/>
    <property type="match status" value="1"/>
</dbReference>
<keyword evidence="6" id="KW-0509">mRNA transport</keyword>
<dbReference type="SUPFAM" id="SSF50978">
    <property type="entry name" value="WD40 repeat-like"/>
    <property type="match status" value="1"/>
</dbReference>
<dbReference type="RefSeq" id="XP_064769605.1">
    <property type="nucleotide sequence ID" value="XM_064909380.1"/>
</dbReference>
<evidence type="ECO:0000313" key="13">
    <source>
        <dbReference type="EMBL" id="KAK7206572.1"/>
    </source>
</evidence>
<evidence type="ECO:0000256" key="12">
    <source>
        <dbReference type="PROSITE-ProRule" id="PRU00221"/>
    </source>
</evidence>
<keyword evidence="14" id="KW-1185">Reference proteome</keyword>
<comment type="subcellular location">
    <subcellularLocation>
        <location evidence="11">Endomembrane system</location>
        <topology evidence="11">Peripheral membrane protein</topology>
        <orientation evidence="11">Cytoplasmic side</orientation>
    </subcellularLocation>
    <subcellularLocation>
        <location evidence="1">Nucleus</location>
        <location evidence="1">Nuclear pore complex</location>
    </subcellularLocation>
</comment>
<evidence type="ECO:0000256" key="4">
    <source>
        <dbReference type="ARBA" id="ARBA00022574"/>
    </source>
</evidence>
<proteinExistence type="inferred from homology"/>
<organism evidence="13 14">
    <name type="scientific">Myxozyma melibiosi</name>
    <dbReference type="NCBI Taxonomy" id="54550"/>
    <lineage>
        <taxon>Eukaryota</taxon>
        <taxon>Fungi</taxon>
        <taxon>Dikarya</taxon>
        <taxon>Ascomycota</taxon>
        <taxon>Saccharomycotina</taxon>
        <taxon>Lipomycetes</taxon>
        <taxon>Lipomycetales</taxon>
        <taxon>Lipomycetaceae</taxon>
        <taxon>Myxozyma</taxon>
    </lineage>
</organism>
<evidence type="ECO:0000256" key="2">
    <source>
        <dbReference type="ARBA" id="ARBA00010102"/>
    </source>
</evidence>
<evidence type="ECO:0000256" key="11">
    <source>
        <dbReference type="ARBA" id="ARBA00029433"/>
    </source>
</evidence>
<evidence type="ECO:0000313" key="14">
    <source>
        <dbReference type="Proteomes" id="UP001498771"/>
    </source>
</evidence>
<feature type="repeat" description="WD" evidence="12">
    <location>
        <begin position="326"/>
        <end position="357"/>
    </location>
</feature>
<keyword evidence="3" id="KW-0813">Transport</keyword>
<keyword evidence="4 12" id="KW-0853">WD repeat</keyword>
<dbReference type="InterPro" id="IPR015943">
    <property type="entry name" value="WD40/YVTN_repeat-like_dom_sf"/>
</dbReference>
<evidence type="ECO:0000256" key="3">
    <source>
        <dbReference type="ARBA" id="ARBA00022448"/>
    </source>
</evidence>
<dbReference type="SMART" id="SM00320">
    <property type="entry name" value="WD40"/>
    <property type="match status" value="5"/>
</dbReference>
<keyword evidence="7" id="KW-0653">Protein transport</keyword>
<feature type="repeat" description="WD" evidence="12">
    <location>
        <begin position="5"/>
        <end position="37"/>
    </location>
</feature>
<name>A0ABR1F9Q0_9ASCO</name>
<keyword evidence="5" id="KW-0677">Repeat</keyword>
<evidence type="ECO:0000256" key="6">
    <source>
        <dbReference type="ARBA" id="ARBA00022816"/>
    </source>
</evidence>
<evidence type="ECO:0000256" key="1">
    <source>
        <dbReference type="ARBA" id="ARBA00004567"/>
    </source>
</evidence>
<dbReference type="InterPro" id="IPR037363">
    <property type="entry name" value="Sec13/Seh1_fam"/>
</dbReference>
<dbReference type="PANTHER" id="PTHR11024">
    <property type="entry name" value="NUCLEAR PORE COMPLEX PROTEIN SEC13 / SEH1 FAMILY MEMBER"/>
    <property type="match status" value="1"/>
</dbReference>
<evidence type="ECO:0000256" key="8">
    <source>
        <dbReference type="ARBA" id="ARBA00023010"/>
    </source>
</evidence>
<comment type="similarity">
    <text evidence="2">Belongs to the WD repeat SEC13 family.</text>
</comment>
<keyword evidence="9" id="KW-0906">Nuclear pore complex</keyword>
<dbReference type="PANTHER" id="PTHR11024:SF3">
    <property type="entry name" value="NUCLEOPORIN SEH1"/>
    <property type="match status" value="1"/>
</dbReference>